<organism evidence="9 10">
    <name type="scientific">Marinobacter mobilis</name>
    <dbReference type="NCBI Taxonomy" id="488533"/>
    <lineage>
        <taxon>Bacteria</taxon>
        <taxon>Pseudomonadati</taxon>
        <taxon>Pseudomonadota</taxon>
        <taxon>Gammaproteobacteria</taxon>
        <taxon>Pseudomonadales</taxon>
        <taxon>Marinobacteraceae</taxon>
        <taxon>Marinobacter</taxon>
    </lineage>
</organism>
<evidence type="ECO:0000256" key="3">
    <source>
        <dbReference type="ARBA" id="ARBA00023235"/>
    </source>
</evidence>
<dbReference type="NCBIfam" id="TIGR00093">
    <property type="entry name" value="pseudouridine synthase"/>
    <property type="match status" value="1"/>
</dbReference>
<dbReference type="GO" id="GO:0005829">
    <property type="term" value="C:cytosol"/>
    <property type="evidence" value="ECO:0007669"/>
    <property type="project" value="UniProtKB-ARBA"/>
</dbReference>
<dbReference type="PANTHER" id="PTHR47683:SF4">
    <property type="entry name" value="PSEUDOURIDINE SYNTHASE"/>
    <property type="match status" value="1"/>
</dbReference>
<dbReference type="InterPro" id="IPR000748">
    <property type="entry name" value="PsdUridine_synth_RsuA/RluB/E/F"/>
</dbReference>
<evidence type="ECO:0000313" key="9">
    <source>
        <dbReference type="EMBL" id="SDW01404.1"/>
    </source>
</evidence>
<dbReference type="Gene3D" id="3.30.70.580">
    <property type="entry name" value="Pseudouridine synthase I, catalytic domain, N-terminal subdomain"/>
    <property type="match status" value="1"/>
</dbReference>
<dbReference type="PANTHER" id="PTHR47683">
    <property type="entry name" value="PSEUDOURIDINE SYNTHASE FAMILY PROTEIN-RELATED"/>
    <property type="match status" value="1"/>
</dbReference>
<dbReference type="InterPro" id="IPR050343">
    <property type="entry name" value="RsuA_PseudoU_synthase"/>
</dbReference>
<dbReference type="Pfam" id="PF01479">
    <property type="entry name" value="S4"/>
    <property type="match status" value="1"/>
</dbReference>
<dbReference type="GO" id="GO:0160136">
    <property type="term" value="F:16S rRNA pseudouridine(516) synthase activity"/>
    <property type="evidence" value="ECO:0007669"/>
    <property type="project" value="UniProtKB-EC"/>
</dbReference>
<keyword evidence="2 6" id="KW-0694">RNA-binding</keyword>
<keyword evidence="3 7" id="KW-0413">Isomerase</keyword>
<dbReference type="FunFam" id="3.30.70.1560:FF:000001">
    <property type="entry name" value="Pseudouridine synthase"/>
    <property type="match status" value="1"/>
</dbReference>
<dbReference type="Gene3D" id="3.30.70.1560">
    <property type="entry name" value="Alpha-L RNA-binding motif"/>
    <property type="match status" value="1"/>
</dbReference>
<dbReference type="CDD" id="cd02553">
    <property type="entry name" value="PseudoU_synth_RsuA"/>
    <property type="match status" value="1"/>
</dbReference>
<dbReference type="STRING" id="488533.SAMN04487960_10193"/>
<evidence type="ECO:0000256" key="2">
    <source>
        <dbReference type="ARBA" id="ARBA00022884"/>
    </source>
</evidence>
<dbReference type="PROSITE" id="PS01149">
    <property type="entry name" value="PSI_RSU"/>
    <property type="match status" value="1"/>
</dbReference>
<dbReference type="InterPro" id="IPR002942">
    <property type="entry name" value="S4_RNA-bd"/>
</dbReference>
<dbReference type="InterPro" id="IPR042092">
    <property type="entry name" value="PsdUridine_s_RsuA/RluB/E/F_cat"/>
</dbReference>
<dbReference type="InterPro" id="IPR036986">
    <property type="entry name" value="S4_RNA-bd_sf"/>
</dbReference>
<evidence type="ECO:0000259" key="8">
    <source>
        <dbReference type="SMART" id="SM00363"/>
    </source>
</evidence>
<comment type="function">
    <text evidence="5">Responsible for synthesis of pseudouridine from uracil-516 in 16S ribosomal RNA.</text>
</comment>
<dbReference type="SUPFAM" id="SSF55120">
    <property type="entry name" value="Pseudouridine synthase"/>
    <property type="match status" value="1"/>
</dbReference>
<feature type="domain" description="RNA-binding S4" evidence="8">
    <location>
        <begin position="1"/>
        <end position="62"/>
    </location>
</feature>
<dbReference type="EC" id="5.4.99.-" evidence="7"/>
<comment type="catalytic activity">
    <reaction evidence="4">
        <text>uridine(516) in 16S rRNA = pseudouridine(516) in 16S rRNA</text>
        <dbReference type="Rhea" id="RHEA:38867"/>
        <dbReference type="Rhea" id="RHEA-COMP:10089"/>
        <dbReference type="Rhea" id="RHEA-COMP:10090"/>
        <dbReference type="ChEBI" id="CHEBI:65314"/>
        <dbReference type="ChEBI" id="CHEBI:65315"/>
        <dbReference type="EC" id="5.4.99.19"/>
    </reaction>
</comment>
<dbReference type="Proteomes" id="UP000199675">
    <property type="component" value="Unassembled WGS sequence"/>
</dbReference>
<protein>
    <recommendedName>
        <fullName evidence="7">Pseudouridine synthase</fullName>
        <ecNumber evidence="7">5.4.99.-</ecNumber>
    </recommendedName>
</protein>
<evidence type="ECO:0000256" key="1">
    <source>
        <dbReference type="ARBA" id="ARBA00008348"/>
    </source>
</evidence>
<dbReference type="Pfam" id="PF00849">
    <property type="entry name" value="PseudoU_synth_2"/>
    <property type="match status" value="1"/>
</dbReference>
<evidence type="ECO:0000313" key="10">
    <source>
        <dbReference type="Proteomes" id="UP000199675"/>
    </source>
</evidence>
<dbReference type="Gene3D" id="3.10.290.10">
    <property type="entry name" value="RNA-binding S4 domain"/>
    <property type="match status" value="1"/>
</dbReference>
<proteinExistence type="inferred from homology"/>
<dbReference type="InterPro" id="IPR006145">
    <property type="entry name" value="PsdUridine_synth_RsuA/RluA"/>
</dbReference>
<keyword evidence="10" id="KW-1185">Reference proteome</keyword>
<dbReference type="SMART" id="SM00363">
    <property type="entry name" value="S4"/>
    <property type="match status" value="1"/>
</dbReference>
<dbReference type="OrthoDB" id="9807213at2"/>
<evidence type="ECO:0000256" key="5">
    <source>
        <dbReference type="ARBA" id="ARBA00037590"/>
    </source>
</evidence>
<dbReference type="GO" id="GO:0003723">
    <property type="term" value="F:RNA binding"/>
    <property type="evidence" value="ECO:0007669"/>
    <property type="project" value="UniProtKB-KW"/>
</dbReference>
<dbReference type="InterPro" id="IPR020103">
    <property type="entry name" value="PsdUridine_synth_cat_dom_sf"/>
</dbReference>
<dbReference type="InterPro" id="IPR018496">
    <property type="entry name" value="PsdUridine_synth_RsuA/RluB_CS"/>
</dbReference>
<dbReference type="CDD" id="cd00165">
    <property type="entry name" value="S4"/>
    <property type="match status" value="1"/>
</dbReference>
<gene>
    <name evidence="9" type="ORF">SAMN04487960_10193</name>
</gene>
<comment type="similarity">
    <text evidence="1 7">Belongs to the pseudouridine synthase RsuA family.</text>
</comment>
<dbReference type="GO" id="GO:0000455">
    <property type="term" value="P:enzyme-directed rRNA pseudouridine synthesis"/>
    <property type="evidence" value="ECO:0007669"/>
    <property type="project" value="UniProtKB-ARBA"/>
</dbReference>
<sequence>MRLDFLVANATGLSRKDAKRALSAGEVSVDGEVCRKGAVKLAAGQQVTLRGQVLTLPADRYLMLHKPTGVVCATEDSEHLTVLSLLPPDLRPGLVVVGRLDLDTTGLLLLTTDGQWSHRVTSPRRHCPKTYRVGLAEPMTEDALGALKRGVTLRNDPKPAVATDAVPVTERVIDLTITEGRYHQVKRMVAAVGNRVCTLHRLSIGKVELDASLAPGEYRPLTTDEIASLG</sequence>
<dbReference type="InterPro" id="IPR020094">
    <property type="entry name" value="TruA/RsuA/RluB/E/F_N"/>
</dbReference>
<accession>A0A1H2Q416</accession>
<reference evidence="9 10" key="1">
    <citation type="submission" date="2016-10" db="EMBL/GenBank/DDBJ databases">
        <authorList>
            <person name="de Groot N.N."/>
        </authorList>
    </citation>
    <scope>NUCLEOTIDE SEQUENCE [LARGE SCALE GENOMIC DNA]</scope>
    <source>
        <strain evidence="9 10">CGMCC 1.7059</strain>
    </source>
</reference>
<dbReference type="SUPFAM" id="SSF55174">
    <property type="entry name" value="Alpha-L RNA-binding motif"/>
    <property type="match status" value="1"/>
</dbReference>
<dbReference type="PROSITE" id="PS50889">
    <property type="entry name" value="S4"/>
    <property type="match status" value="1"/>
</dbReference>
<dbReference type="RefSeq" id="WP_091810984.1">
    <property type="nucleotide sequence ID" value="NZ_FNNE01000001.1"/>
</dbReference>
<evidence type="ECO:0000256" key="4">
    <source>
        <dbReference type="ARBA" id="ARBA00036749"/>
    </source>
</evidence>
<dbReference type="AlphaFoldDB" id="A0A1H2Q416"/>
<evidence type="ECO:0000256" key="6">
    <source>
        <dbReference type="PROSITE-ProRule" id="PRU00182"/>
    </source>
</evidence>
<name>A0A1H2Q416_9GAMM</name>
<evidence type="ECO:0000256" key="7">
    <source>
        <dbReference type="RuleBase" id="RU003887"/>
    </source>
</evidence>
<dbReference type="EMBL" id="FNNE01000001">
    <property type="protein sequence ID" value="SDW01404.1"/>
    <property type="molecule type" value="Genomic_DNA"/>
</dbReference>